<sequence>MTSENCILISYYDLIKIQKKKDSEKTSINKKREEEIKAWYLPRTDSELEANHDLSLDRLITGANIGVRDYENRVISARAGGGEQTAAPTGLAAG</sequence>
<name>A0A4C1X0R1_EUMVA</name>
<gene>
    <name evidence="1" type="ORF">EVAR_44078_1</name>
</gene>
<accession>A0A4C1X0R1</accession>
<evidence type="ECO:0000313" key="2">
    <source>
        <dbReference type="Proteomes" id="UP000299102"/>
    </source>
</evidence>
<evidence type="ECO:0000313" key="1">
    <source>
        <dbReference type="EMBL" id="GBP57261.1"/>
    </source>
</evidence>
<reference evidence="1 2" key="1">
    <citation type="journal article" date="2019" name="Commun. Biol.">
        <title>The bagworm genome reveals a unique fibroin gene that provides high tensile strength.</title>
        <authorList>
            <person name="Kono N."/>
            <person name="Nakamura H."/>
            <person name="Ohtoshi R."/>
            <person name="Tomita M."/>
            <person name="Numata K."/>
            <person name="Arakawa K."/>
        </authorList>
    </citation>
    <scope>NUCLEOTIDE SEQUENCE [LARGE SCALE GENOMIC DNA]</scope>
</reference>
<organism evidence="1 2">
    <name type="scientific">Eumeta variegata</name>
    <name type="common">Bagworm moth</name>
    <name type="synonym">Eumeta japonica</name>
    <dbReference type="NCBI Taxonomy" id="151549"/>
    <lineage>
        <taxon>Eukaryota</taxon>
        <taxon>Metazoa</taxon>
        <taxon>Ecdysozoa</taxon>
        <taxon>Arthropoda</taxon>
        <taxon>Hexapoda</taxon>
        <taxon>Insecta</taxon>
        <taxon>Pterygota</taxon>
        <taxon>Neoptera</taxon>
        <taxon>Endopterygota</taxon>
        <taxon>Lepidoptera</taxon>
        <taxon>Glossata</taxon>
        <taxon>Ditrysia</taxon>
        <taxon>Tineoidea</taxon>
        <taxon>Psychidae</taxon>
        <taxon>Oiketicinae</taxon>
        <taxon>Eumeta</taxon>
    </lineage>
</organism>
<proteinExistence type="predicted"/>
<dbReference type="Proteomes" id="UP000299102">
    <property type="component" value="Unassembled WGS sequence"/>
</dbReference>
<dbReference type="AlphaFoldDB" id="A0A4C1X0R1"/>
<comment type="caution">
    <text evidence="1">The sequence shown here is derived from an EMBL/GenBank/DDBJ whole genome shotgun (WGS) entry which is preliminary data.</text>
</comment>
<dbReference type="EMBL" id="BGZK01000712">
    <property type="protein sequence ID" value="GBP57261.1"/>
    <property type="molecule type" value="Genomic_DNA"/>
</dbReference>
<keyword evidence="2" id="KW-1185">Reference proteome</keyword>
<protein>
    <submittedName>
        <fullName evidence="1">Uncharacterized protein</fullName>
    </submittedName>
</protein>